<evidence type="ECO:0000256" key="2">
    <source>
        <dbReference type="ARBA" id="ARBA00022679"/>
    </source>
</evidence>
<dbReference type="NCBIfam" id="TIGR00045">
    <property type="entry name" value="glycerate kinase"/>
    <property type="match status" value="1"/>
</dbReference>
<protein>
    <submittedName>
        <fullName evidence="6">Glycerate kinase</fullName>
        <ecNumber evidence="6">2.7.1.31</ecNumber>
    </submittedName>
</protein>
<evidence type="ECO:0000313" key="6">
    <source>
        <dbReference type="EMBL" id="WGT46440.1"/>
    </source>
</evidence>
<dbReference type="InterPro" id="IPR018197">
    <property type="entry name" value="Glycerate_kinase_RE-like"/>
</dbReference>
<dbReference type="PANTHER" id="PTHR21599:SF0">
    <property type="entry name" value="GLYCERATE KINASE"/>
    <property type="match status" value="1"/>
</dbReference>
<dbReference type="Pfam" id="PF02595">
    <property type="entry name" value="Gly_kinase"/>
    <property type="match status" value="1"/>
</dbReference>
<evidence type="ECO:0000256" key="4">
    <source>
        <dbReference type="PIRNR" id="PIRNR006078"/>
    </source>
</evidence>
<keyword evidence="2 4" id="KW-0808">Transferase</keyword>
<evidence type="ECO:0000256" key="5">
    <source>
        <dbReference type="SAM" id="MobiDB-lite"/>
    </source>
</evidence>
<dbReference type="PIRSF" id="PIRSF006078">
    <property type="entry name" value="GlxK"/>
    <property type="match status" value="1"/>
</dbReference>
<dbReference type="GO" id="GO:0008887">
    <property type="term" value="F:glycerate kinase activity"/>
    <property type="evidence" value="ECO:0007669"/>
    <property type="project" value="UniProtKB-EC"/>
</dbReference>
<dbReference type="Proteomes" id="UP001244136">
    <property type="component" value="Chromosome"/>
</dbReference>
<dbReference type="Gene3D" id="3.40.50.10350">
    <property type="entry name" value="Glycerate kinase, domain 1"/>
    <property type="match status" value="1"/>
</dbReference>
<gene>
    <name evidence="6" type="ORF">QH948_09815</name>
</gene>
<organism evidence="6 7">
    <name type="scientific">Tessaracoccus lacteus</name>
    <dbReference type="NCBI Taxonomy" id="3041766"/>
    <lineage>
        <taxon>Bacteria</taxon>
        <taxon>Bacillati</taxon>
        <taxon>Actinomycetota</taxon>
        <taxon>Actinomycetes</taxon>
        <taxon>Propionibacteriales</taxon>
        <taxon>Propionibacteriaceae</taxon>
        <taxon>Tessaracoccus</taxon>
    </lineage>
</organism>
<dbReference type="Gene3D" id="3.90.1510.10">
    <property type="entry name" value="Glycerate kinase, domain 2"/>
    <property type="match status" value="1"/>
</dbReference>
<comment type="similarity">
    <text evidence="1 4">Belongs to the glycerate kinase type-1 family.</text>
</comment>
<sequence length="377" mass="37297">MRVVFAPDSFKGSIPAREAAEALAAGWTSVRPDDDAVLRPMADGGEGTRAAFSAAIQGTQQRATDVVGPDGASHPAPWLMLPGRTAFIELASASGIELLGECRLPFDAHTLGFGQAIAAAIADGATRILLGIGSSASTDAGTGMLRALGARFLDADGGDVALGLRGLADLASVDLNGLIPLPPRGVLVLSDVDNPLLGPRGAAHVFGPQKGLDERGVELADLMLARFAALLGADPDRPGAGAAGGTGYALQFWGAELGTGATEVARIVGLPDALDGADLVVTGEGKFDVSSAHGKVPASVADLAASAGVPAALVAGAVAKDADASAFATVLSLTSLAGSAAAAMSDAARWLRAAGQRLAHDAGGQQPGPAGREAAAG</sequence>
<keyword evidence="7" id="KW-1185">Reference proteome</keyword>
<proteinExistence type="inferred from homology"/>
<dbReference type="InterPro" id="IPR018193">
    <property type="entry name" value="Glyc_kinase_flavodox-like_fold"/>
</dbReference>
<accession>A0ABY8PVH1</accession>
<dbReference type="InterPro" id="IPR004381">
    <property type="entry name" value="Glycerate_kinase"/>
</dbReference>
<feature type="region of interest" description="Disordered" evidence="5">
    <location>
        <begin position="358"/>
        <end position="377"/>
    </location>
</feature>
<reference evidence="6 7" key="1">
    <citation type="journal article" date="2008" name="Int. J. Syst. Evol. Microbiol.">
        <title>Tessaracoccus flavescens sp. nov., isolated from marine sediment.</title>
        <authorList>
            <person name="Lee D.W."/>
            <person name="Lee S.D."/>
        </authorList>
    </citation>
    <scope>NUCLEOTIDE SEQUENCE [LARGE SCALE GENOMIC DNA]</scope>
    <source>
        <strain evidence="6 7">T21</strain>
    </source>
</reference>
<evidence type="ECO:0000313" key="7">
    <source>
        <dbReference type="Proteomes" id="UP001244136"/>
    </source>
</evidence>
<dbReference type="InterPro" id="IPR036129">
    <property type="entry name" value="Glycerate_kinase_sf"/>
</dbReference>
<keyword evidence="3 4" id="KW-0418">Kinase</keyword>
<dbReference type="EMBL" id="CP123967">
    <property type="protein sequence ID" value="WGT46440.1"/>
    <property type="molecule type" value="Genomic_DNA"/>
</dbReference>
<evidence type="ECO:0000256" key="1">
    <source>
        <dbReference type="ARBA" id="ARBA00006284"/>
    </source>
</evidence>
<dbReference type="RefSeq" id="WP_281144216.1">
    <property type="nucleotide sequence ID" value="NZ_CP123967.1"/>
</dbReference>
<dbReference type="PANTHER" id="PTHR21599">
    <property type="entry name" value="GLYCERATE KINASE"/>
    <property type="match status" value="1"/>
</dbReference>
<evidence type="ECO:0000256" key="3">
    <source>
        <dbReference type="ARBA" id="ARBA00022777"/>
    </source>
</evidence>
<dbReference type="EC" id="2.7.1.31" evidence="6"/>
<name>A0ABY8PVH1_9ACTN</name>
<dbReference type="SUPFAM" id="SSF110738">
    <property type="entry name" value="Glycerate kinase I"/>
    <property type="match status" value="1"/>
</dbReference>